<dbReference type="AlphaFoldDB" id="A0A8B3D9W1"/>
<protein>
    <submittedName>
        <fullName evidence="1">DUF4276 family protein</fullName>
    </submittedName>
</protein>
<accession>A0A8B3D9W1</accession>
<gene>
    <name evidence="1" type="ORF">DS957_023490</name>
</gene>
<dbReference type="Proteomes" id="UP000253437">
    <property type="component" value="Unassembled WGS sequence"/>
</dbReference>
<comment type="caution">
    <text evidence="1">The sequence shown here is derived from an EMBL/GenBank/DDBJ whole genome shotgun (WGS) entry which is preliminary data.</text>
</comment>
<dbReference type="EMBL" id="QOUW02000143">
    <property type="protein sequence ID" value="RIW04516.1"/>
    <property type="molecule type" value="Genomic_DNA"/>
</dbReference>
<name>A0A8B3D9W1_VIBHA</name>
<evidence type="ECO:0000313" key="2">
    <source>
        <dbReference type="Proteomes" id="UP000253437"/>
    </source>
</evidence>
<dbReference type="Pfam" id="PF14103">
    <property type="entry name" value="DUF4276"/>
    <property type="match status" value="1"/>
</dbReference>
<sequence length="223" mass="25060">MTIVHVICEGQTEEAFVKELLVEPFALKGIYLMPGLIGRPGHKGGNFKFERLAPDIEKRLLADQQCYCTTFFDFYGLPESFPGKNAVDANAPVAVKAQTLQNAFAEKLTEKIGANAMRRFIPYVQMYEFEALLFSDPIKMAQGMDRVELERVFTEIANSFDSPEHINNSPQTAPSKRIESNIFGYEKPLLGTLAALEVGLETMREKCPLFDAWLKDIEALAEK</sequence>
<evidence type="ECO:0000313" key="1">
    <source>
        <dbReference type="EMBL" id="RIW04516.1"/>
    </source>
</evidence>
<dbReference type="InterPro" id="IPR025455">
    <property type="entry name" value="DUF4276"/>
</dbReference>
<dbReference type="RefSeq" id="WP_110416034.1">
    <property type="nucleotide sequence ID" value="NZ_BGNF01000052.1"/>
</dbReference>
<proteinExistence type="predicted"/>
<organism evidence="1 2">
    <name type="scientific">Vibrio harveyi</name>
    <name type="common">Beneckea harveyi</name>
    <dbReference type="NCBI Taxonomy" id="669"/>
    <lineage>
        <taxon>Bacteria</taxon>
        <taxon>Pseudomonadati</taxon>
        <taxon>Pseudomonadota</taxon>
        <taxon>Gammaproteobacteria</taxon>
        <taxon>Vibrionales</taxon>
        <taxon>Vibrionaceae</taxon>
        <taxon>Vibrio</taxon>
    </lineage>
</organism>
<reference evidence="1 2" key="1">
    <citation type="submission" date="2018-08" db="EMBL/GenBank/DDBJ databases">
        <title>Vibrio harveyi strains pathogenic to white snook Centropomus viridis Lockington (1877) and potential probiotic bacteria.</title>
        <authorList>
            <person name="Soto-Rodriguez S."/>
            <person name="Gomez-Gil B."/>
            <person name="Lozano-Olvera R."/>
        </authorList>
    </citation>
    <scope>NUCLEOTIDE SEQUENCE [LARGE SCALE GENOMIC DNA]</scope>
    <source>
        <strain evidence="1 2">CAIM 1508</strain>
    </source>
</reference>